<sequence>MRPTEKAKSVGPHRPKAEPHWSKLGEKTSTAGIRILLFVAKYFGIRPFRLILKPVLFFYWSTNTRLRRDLLAYQERVVDYLKQRPWIEVDQPDAVLHAGARPDAKTALAQLERFGETILDKLLAACGAHAAKRQLFLEVAGDEPFAADPPNQGAVILTSHAGCQELLSRESRHHTDHPLVVLEHTGHAKRFNKLLENASRSDGSRPAAPRCEFFEVTELSPALAMALADRVEQGAYIILAGDRTPIGSEKAVAEVDFLGAKAPFPTGGALLALLLKCPLRMMTCTRRASISGDPPGSARYRVKFASLDESPAASRREREAWLKRMAQAYADNLAAEILRSPRDWFNFYDFWGESQSDETVCGRRRKGLN</sequence>
<evidence type="ECO:0000313" key="9">
    <source>
        <dbReference type="Proteomes" id="UP000715095"/>
    </source>
</evidence>
<name>A0ABS2DSJ0_9BURK</name>
<evidence type="ECO:0000256" key="2">
    <source>
        <dbReference type="ARBA" id="ARBA00022475"/>
    </source>
</evidence>
<evidence type="ECO:0000256" key="4">
    <source>
        <dbReference type="ARBA" id="ARBA00022679"/>
    </source>
</evidence>
<keyword evidence="9" id="KW-1185">Reference proteome</keyword>
<keyword evidence="4" id="KW-0808">Transferase</keyword>
<dbReference type="RefSeq" id="WP_205102737.1">
    <property type="nucleotide sequence ID" value="NZ_JACJJC010000009.1"/>
</dbReference>
<keyword evidence="3" id="KW-0997">Cell inner membrane</keyword>
<gene>
    <name evidence="8" type="ORF">H6A60_07020</name>
</gene>
<keyword evidence="2" id="KW-1003">Cell membrane</keyword>
<dbReference type="EMBL" id="JACJJC010000009">
    <property type="protein sequence ID" value="MBM6704233.1"/>
    <property type="molecule type" value="Genomic_DNA"/>
</dbReference>
<evidence type="ECO:0008006" key="10">
    <source>
        <dbReference type="Google" id="ProtNLM"/>
    </source>
</evidence>
<evidence type="ECO:0000256" key="6">
    <source>
        <dbReference type="ARBA" id="ARBA00023315"/>
    </source>
</evidence>
<accession>A0ABS2DSJ0</accession>
<keyword evidence="6" id="KW-0012">Acyltransferase</keyword>
<feature type="region of interest" description="Disordered" evidence="7">
    <location>
        <begin position="1"/>
        <end position="23"/>
    </location>
</feature>
<comment type="caution">
    <text evidence="8">The sequence shown here is derived from an EMBL/GenBank/DDBJ whole genome shotgun (WGS) entry which is preliminary data.</text>
</comment>
<dbReference type="Proteomes" id="UP000715095">
    <property type="component" value="Unassembled WGS sequence"/>
</dbReference>
<evidence type="ECO:0000256" key="7">
    <source>
        <dbReference type="SAM" id="MobiDB-lite"/>
    </source>
</evidence>
<evidence type="ECO:0000256" key="1">
    <source>
        <dbReference type="ARBA" id="ARBA00004533"/>
    </source>
</evidence>
<evidence type="ECO:0000313" key="8">
    <source>
        <dbReference type="EMBL" id="MBM6704233.1"/>
    </source>
</evidence>
<comment type="subcellular location">
    <subcellularLocation>
        <location evidence="1">Cell inner membrane</location>
    </subcellularLocation>
</comment>
<evidence type="ECO:0000256" key="3">
    <source>
        <dbReference type="ARBA" id="ARBA00022519"/>
    </source>
</evidence>
<dbReference type="PANTHER" id="PTHR30606">
    <property type="entry name" value="LIPID A BIOSYNTHESIS LAUROYL ACYLTRANSFERASE"/>
    <property type="match status" value="1"/>
</dbReference>
<reference evidence="8 9" key="1">
    <citation type="journal article" date="2021" name="Sci. Rep.">
        <title>The distribution of antibiotic resistance genes in chicken gut microbiota commensals.</title>
        <authorList>
            <person name="Juricova H."/>
            <person name="Matiasovicova J."/>
            <person name="Kubasova T."/>
            <person name="Cejkova D."/>
            <person name="Rychlik I."/>
        </authorList>
    </citation>
    <scope>NUCLEOTIDE SEQUENCE [LARGE SCALE GENOMIC DNA]</scope>
    <source>
        <strain evidence="8 9">An829</strain>
    </source>
</reference>
<dbReference type="PANTHER" id="PTHR30606:SF10">
    <property type="entry name" value="PHOSPHATIDYLINOSITOL MANNOSIDE ACYLTRANSFERASE"/>
    <property type="match status" value="1"/>
</dbReference>
<evidence type="ECO:0000256" key="5">
    <source>
        <dbReference type="ARBA" id="ARBA00023136"/>
    </source>
</evidence>
<proteinExistence type="predicted"/>
<protein>
    <recommendedName>
        <fullName evidence="10">Acyltransferase</fullName>
    </recommendedName>
</protein>
<dbReference type="InterPro" id="IPR004960">
    <property type="entry name" value="LipA_acyltrans"/>
</dbReference>
<organism evidence="8 9">
    <name type="scientific">Sutterella massiliensis</name>
    <dbReference type="NCBI Taxonomy" id="1816689"/>
    <lineage>
        <taxon>Bacteria</taxon>
        <taxon>Pseudomonadati</taxon>
        <taxon>Pseudomonadota</taxon>
        <taxon>Betaproteobacteria</taxon>
        <taxon>Burkholderiales</taxon>
        <taxon>Sutterellaceae</taxon>
        <taxon>Sutterella</taxon>
    </lineage>
</organism>
<keyword evidence="5" id="KW-0472">Membrane</keyword>